<protein>
    <submittedName>
        <fullName evidence="2">Uncharacterized protein</fullName>
    </submittedName>
</protein>
<keyword evidence="1" id="KW-1133">Transmembrane helix</keyword>
<name>A0A844ZPB9_9SPHN</name>
<comment type="caution">
    <text evidence="2">The sequence shown here is derived from an EMBL/GenBank/DDBJ whole genome shotgun (WGS) entry which is preliminary data.</text>
</comment>
<feature type="transmembrane region" description="Helical" evidence="1">
    <location>
        <begin position="67"/>
        <end position="89"/>
    </location>
</feature>
<keyword evidence="3" id="KW-1185">Reference proteome</keyword>
<dbReference type="EMBL" id="WTYY01000001">
    <property type="protein sequence ID" value="MXO87489.1"/>
    <property type="molecule type" value="Genomic_DNA"/>
</dbReference>
<dbReference type="RefSeq" id="WP_160589422.1">
    <property type="nucleotide sequence ID" value="NZ_BAAAFP010000002.1"/>
</dbReference>
<feature type="transmembrane region" description="Helical" evidence="1">
    <location>
        <begin position="147"/>
        <end position="166"/>
    </location>
</feature>
<accession>A0A844ZPB9</accession>
<feature type="transmembrane region" description="Helical" evidence="1">
    <location>
        <begin position="121"/>
        <end position="141"/>
    </location>
</feature>
<organism evidence="2 3">
    <name type="scientific">Alteraurantiacibacter aestuarii</name>
    <dbReference type="NCBI Taxonomy" id="650004"/>
    <lineage>
        <taxon>Bacteria</taxon>
        <taxon>Pseudomonadati</taxon>
        <taxon>Pseudomonadota</taxon>
        <taxon>Alphaproteobacteria</taxon>
        <taxon>Sphingomonadales</taxon>
        <taxon>Erythrobacteraceae</taxon>
        <taxon>Alteraurantiacibacter</taxon>
    </lineage>
</organism>
<keyword evidence="1" id="KW-0472">Membrane</keyword>
<keyword evidence="1" id="KW-0812">Transmembrane</keyword>
<gene>
    <name evidence="2" type="ORF">GRI32_01920</name>
</gene>
<dbReference type="OrthoDB" id="9972998at2"/>
<dbReference type="Proteomes" id="UP000435243">
    <property type="component" value="Unassembled WGS sequence"/>
</dbReference>
<evidence type="ECO:0000313" key="2">
    <source>
        <dbReference type="EMBL" id="MXO87489.1"/>
    </source>
</evidence>
<evidence type="ECO:0000256" key="1">
    <source>
        <dbReference type="SAM" id="Phobius"/>
    </source>
</evidence>
<sequence length="193" mass="21182">MSTDDFLDRLRGDWQSRSADLGDVLARVQAGEARLRRERRQRIFGTACMACFAIIFAWVGWTLKSPLFQLGSVAFLAAMLMFVADLFYLRQATGGELLEDTPSVLARAERQARVALRLTEAMLGAAVLLAVCAAIALAYGLAGKVDMVRATVIAAFWLGGAAYCWLRQRSRRARAEAEIAHVSRLQAQLEGDG</sequence>
<evidence type="ECO:0000313" key="3">
    <source>
        <dbReference type="Proteomes" id="UP000435243"/>
    </source>
</evidence>
<proteinExistence type="predicted"/>
<dbReference type="AlphaFoldDB" id="A0A844ZPB9"/>
<reference evidence="2 3" key="1">
    <citation type="submission" date="2019-12" db="EMBL/GenBank/DDBJ databases">
        <title>Genomic-based taxomic classification of the family Erythrobacteraceae.</title>
        <authorList>
            <person name="Xu L."/>
        </authorList>
    </citation>
    <scope>NUCLEOTIDE SEQUENCE [LARGE SCALE GENOMIC DNA]</scope>
    <source>
        <strain evidence="2 3">JCM 16339</strain>
    </source>
</reference>
<feature type="transmembrane region" description="Helical" evidence="1">
    <location>
        <begin position="43"/>
        <end position="61"/>
    </location>
</feature>